<dbReference type="Proteomes" id="UP000076420">
    <property type="component" value="Unassembled WGS sequence"/>
</dbReference>
<dbReference type="VEuPathDB" id="VectorBase:BGLB030905"/>
<dbReference type="AlphaFoldDB" id="A0A2C9LGF3"/>
<protein>
    <submittedName>
        <fullName evidence="2">Uncharacterized protein</fullName>
    </submittedName>
</protein>
<dbReference type="VEuPathDB" id="VectorBase:BGLAX_051144"/>
<evidence type="ECO:0000313" key="2">
    <source>
        <dbReference type="EnsemblMetazoa" id="BGLB030905-PB"/>
    </source>
</evidence>
<dbReference type="EnsemblMetazoa" id="BGLB030905-RB">
    <property type="protein sequence ID" value="BGLB030905-PB"/>
    <property type="gene ID" value="BGLB030905"/>
</dbReference>
<sequence>MSCGHLCQCQLSWPQDTLGFKRDPINSEKAWLDFAVRLLSREVVGKGKGQETVWNDKCKPDWWDGTVGVSWKNPTSNPKDTKEILQKKYMALEKHLFATGRFPKELEEEAKLWSAGKMQELYLHTKWTSLHSFVISISENVKELNSHVNILLVDCITKCLKSTLTAIENLKVTESVGVKRHYSVIAYDNPIPSKASKSELSYHVFSHKAMQKQNSRDIGVDNIPHLFPNTTISPEVNDNLRVSKNIIRDCVDIRMSSREVPDIQNDSHAIPSVNTLNFDPEVANNKVTTDAINMTTTVSEDECVLNISSTESVSPITRASNFNSHLSVSSDLKEFGSISRSISSAHVLPSRVDNTSPMIPPRSEFIPIRQSSSASLDSSDSKNSSLSLDGDLCPEYFDCTPNCLSTDCNLNPTSLLNSLSAKLTNFTEIDSSPDSKPNSIFDDSTVNDRSSNIKSPLSFTRPDSFVPEHSMFSTDHTNSNETDITTSLVDIDVNFPRSQFDKTADLTNQMSQYVANIDVSILCKKDESKLLQQYLLDDNDDLSVFYTS</sequence>
<feature type="region of interest" description="Disordered" evidence="1">
    <location>
        <begin position="428"/>
        <end position="453"/>
    </location>
</feature>
<gene>
    <name evidence="2" type="primary">106066898</name>
</gene>
<proteinExistence type="predicted"/>
<organism evidence="2 3">
    <name type="scientific">Biomphalaria glabrata</name>
    <name type="common">Bloodfluke planorb</name>
    <name type="synonym">Freshwater snail</name>
    <dbReference type="NCBI Taxonomy" id="6526"/>
    <lineage>
        <taxon>Eukaryota</taxon>
        <taxon>Metazoa</taxon>
        <taxon>Spiralia</taxon>
        <taxon>Lophotrochozoa</taxon>
        <taxon>Mollusca</taxon>
        <taxon>Gastropoda</taxon>
        <taxon>Heterobranchia</taxon>
        <taxon>Euthyneura</taxon>
        <taxon>Panpulmonata</taxon>
        <taxon>Hygrophila</taxon>
        <taxon>Lymnaeoidea</taxon>
        <taxon>Planorbidae</taxon>
        <taxon>Biomphalaria</taxon>
    </lineage>
</organism>
<evidence type="ECO:0000256" key="1">
    <source>
        <dbReference type="SAM" id="MobiDB-lite"/>
    </source>
</evidence>
<reference evidence="2" key="1">
    <citation type="submission" date="2020-05" db="UniProtKB">
        <authorList>
            <consortium name="EnsemblMetazoa"/>
        </authorList>
    </citation>
    <scope>IDENTIFICATION</scope>
    <source>
        <strain evidence="2">BB02</strain>
    </source>
</reference>
<dbReference type="OrthoDB" id="10396062at2759"/>
<name>A0A2C9LGF3_BIOGL</name>
<dbReference type="KEGG" id="bgt:106066898"/>
<accession>A0A2C9LGF3</accession>
<evidence type="ECO:0000313" key="3">
    <source>
        <dbReference type="Proteomes" id="UP000076420"/>
    </source>
</evidence>